<proteinExistence type="predicted"/>
<evidence type="ECO:0000313" key="1">
    <source>
        <dbReference type="EMBL" id="KAA1114740.1"/>
    </source>
</evidence>
<dbReference type="AlphaFoldDB" id="A0A5B0QNM7"/>
<name>A0A5B0QNM7_PUCGR</name>
<organism evidence="1 2">
    <name type="scientific">Puccinia graminis f. sp. tritici</name>
    <dbReference type="NCBI Taxonomy" id="56615"/>
    <lineage>
        <taxon>Eukaryota</taxon>
        <taxon>Fungi</taxon>
        <taxon>Dikarya</taxon>
        <taxon>Basidiomycota</taxon>
        <taxon>Pucciniomycotina</taxon>
        <taxon>Pucciniomycetes</taxon>
        <taxon>Pucciniales</taxon>
        <taxon>Pucciniaceae</taxon>
        <taxon>Puccinia</taxon>
    </lineage>
</organism>
<protein>
    <submittedName>
        <fullName evidence="1">Uncharacterized protein</fullName>
    </submittedName>
</protein>
<accession>A0A5B0QNM7</accession>
<evidence type="ECO:0000313" key="2">
    <source>
        <dbReference type="Proteomes" id="UP000324748"/>
    </source>
</evidence>
<reference evidence="1 2" key="1">
    <citation type="submission" date="2019-05" db="EMBL/GenBank/DDBJ databases">
        <title>Emergence of the Ug99 lineage of the wheat stem rust pathogen through somatic hybridization.</title>
        <authorList>
            <person name="Li F."/>
            <person name="Upadhyaya N.M."/>
            <person name="Sperschneider J."/>
            <person name="Matny O."/>
            <person name="Nguyen-Phuc H."/>
            <person name="Mago R."/>
            <person name="Raley C."/>
            <person name="Miller M.E."/>
            <person name="Silverstein K.A.T."/>
            <person name="Henningsen E."/>
            <person name="Hirsch C.D."/>
            <person name="Visser B."/>
            <person name="Pretorius Z.A."/>
            <person name="Steffenson B.J."/>
            <person name="Schwessinger B."/>
            <person name="Dodds P.N."/>
            <person name="Figueroa M."/>
        </authorList>
    </citation>
    <scope>NUCLEOTIDE SEQUENCE [LARGE SCALE GENOMIC DNA]</scope>
    <source>
        <strain evidence="1">21-0</strain>
    </source>
</reference>
<dbReference type="OrthoDB" id="2506484at2759"/>
<dbReference type="EMBL" id="VSWC01000014">
    <property type="protein sequence ID" value="KAA1114740.1"/>
    <property type="molecule type" value="Genomic_DNA"/>
</dbReference>
<comment type="caution">
    <text evidence="1">The sequence shown here is derived from an EMBL/GenBank/DDBJ whole genome shotgun (WGS) entry which is preliminary data.</text>
</comment>
<keyword evidence="2" id="KW-1185">Reference proteome</keyword>
<gene>
    <name evidence="1" type="ORF">PGT21_021159</name>
</gene>
<sequence>MFLFTNRTVLVVNQNQSSIQCLSHYLFSGAAEDKYVFCIGTLDESSNANKDWCGHIQTNPESREEKNILIKLCGYSSAATALLDNHIYCVSGCFIALNSNLTPVLHFDNETVISLGSAENFKGDLADKASVVGFGIVISQNEILEPGTNPNTIRNLIVVLKHTDYDPVSKDQVQFKTEYKISGKKNLANTFGLFQLGREVLISGHISGYNQEQFMWTVNALSVSVASGHQTGLTLANEQSSSVPTQRRRPGL</sequence>
<dbReference type="Proteomes" id="UP000324748">
    <property type="component" value="Unassembled WGS sequence"/>
</dbReference>